<dbReference type="Proteomes" id="UP000221394">
    <property type="component" value="Unassembled WGS sequence"/>
</dbReference>
<keyword evidence="3" id="KW-1185">Reference proteome</keyword>
<sequence>MGSQGGDAELFAALRSVPVERWDALAAAFARAEGASGGWYAPSPDEGDDEAQPAPRLDEDARALVGALEPFVGAAGIEPGAVPDAVVDADLDELTDMTATAALRTVAAVLHAGKTDEGLLLSAFESGAMQTLTDRLLTARAA</sequence>
<evidence type="ECO:0000313" key="2">
    <source>
        <dbReference type="EMBL" id="PFG36644.1"/>
    </source>
</evidence>
<evidence type="ECO:0000256" key="1">
    <source>
        <dbReference type="SAM" id="MobiDB-lite"/>
    </source>
</evidence>
<name>A0A2A9ECL2_9MICO</name>
<accession>A0A2A9ECL2</accession>
<dbReference type="EMBL" id="PDJH01000001">
    <property type="protein sequence ID" value="PFG36644.1"/>
    <property type="molecule type" value="Genomic_DNA"/>
</dbReference>
<protein>
    <submittedName>
        <fullName evidence="2">Uncharacterized protein</fullName>
    </submittedName>
</protein>
<comment type="caution">
    <text evidence="2">The sequence shown here is derived from an EMBL/GenBank/DDBJ whole genome shotgun (WGS) entry which is preliminary data.</text>
</comment>
<reference evidence="2 3" key="1">
    <citation type="submission" date="2017-10" db="EMBL/GenBank/DDBJ databases">
        <title>Sequencing the genomes of 1000 actinobacteria strains.</title>
        <authorList>
            <person name="Klenk H.-P."/>
        </authorList>
    </citation>
    <scope>NUCLEOTIDE SEQUENCE [LARGE SCALE GENOMIC DNA]</scope>
    <source>
        <strain evidence="2 3">DSM 21574</strain>
    </source>
</reference>
<dbReference type="AlphaFoldDB" id="A0A2A9ECL2"/>
<gene>
    <name evidence="2" type="ORF">ATL41_1376</name>
</gene>
<feature type="region of interest" description="Disordered" evidence="1">
    <location>
        <begin position="35"/>
        <end position="56"/>
    </location>
</feature>
<evidence type="ECO:0000313" key="3">
    <source>
        <dbReference type="Proteomes" id="UP000221394"/>
    </source>
</evidence>
<organism evidence="2 3">
    <name type="scientific">Flavimobilis soli</name>
    <dbReference type="NCBI Taxonomy" id="442709"/>
    <lineage>
        <taxon>Bacteria</taxon>
        <taxon>Bacillati</taxon>
        <taxon>Actinomycetota</taxon>
        <taxon>Actinomycetes</taxon>
        <taxon>Micrococcales</taxon>
        <taxon>Jonesiaceae</taxon>
        <taxon>Flavimobilis</taxon>
    </lineage>
</organism>
<proteinExistence type="predicted"/>